<sequence length="126" mass="14189">MKLALLATLAALSGALADRVEVWENMNYRGRQSSYVSPSRPTDFFNLFRFQNATPFKPKLTSKGSVLGNQRSHERPLPVPILLLDPITRQQLLRGVLQREICRPEFGPGADRVIIRCGGSENRLQK</sequence>
<evidence type="ECO:0000256" key="1">
    <source>
        <dbReference type="SAM" id="SignalP"/>
    </source>
</evidence>
<accession>C4JS45</accession>
<dbReference type="KEGG" id="ure:UREG_05284"/>
<keyword evidence="1" id="KW-0732">Signal</keyword>
<dbReference type="AlphaFoldDB" id="C4JS45"/>
<dbReference type="InParanoid" id="C4JS45"/>
<dbReference type="HOGENOM" id="CLU_1983226_0_0_1"/>
<dbReference type="Proteomes" id="UP000002058">
    <property type="component" value="Unassembled WGS sequence"/>
</dbReference>
<keyword evidence="3" id="KW-1185">Reference proteome</keyword>
<feature type="chain" id="PRO_5002938036" evidence="1">
    <location>
        <begin position="18"/>
        <end position="126"/>
    </location>
</feature>
<organism evidence="2 3">
    <name type="scientific">Uncinocarpus reesii (strain UAMH 1704)</name>
    <dbReference type="NCBI Taxonomy" id="336963"/>
    <lineage>
        <taxon>Eukaryota</taxon>
        <taxon>Fungi</taxon>
        <taxon>Dikarya</taxon>
        <taxon>Ascomycota</taxon>
        <taxon>Pezizomycotina</taxon>
        <taxon>Eurotiomycetes</taxon>
        <taxon>Eurotiomycetidae</taxon>
        <taxon>Onygenales</taxon>
        <taxon>Onygenaceae</taxon>
        <taxon>Uncinocarpus</taxon>
    </lineage>
</organism>
<proteinExistence type="predicted"/>
<evidence type="ECO:0000313" key="2">
    <source>
        <dbReference type="EMBL" id="EEP80442.1"/>
    </source>
</evidence>
<dbReference type="EMBL" id="CH476617">
    <property type="protein sequence ID" value="EEP80442.1"/>
    <property type="molecule type" value="Genomic_DNA"/>
</dbReference>
<dbReference type="VEuPathDB" id="FungiDB:UREG_05284"/>
<dbReference type="RefSeq" id="XP_002584595.1">
    <property type="nucleotide sequence ID" value="XM_002584549.1"/>
</dbReference>
<protein>
    <submittedName>
        <fullName evidence="2">Uncharacterized protein</fullName>
    </submittedName>
</protein>
<name>C4JS45_UNCRE</name>
<reference evidence="3" key="1">
    <citation type="journal article" date="2009" name="Genome Res.">
        <title>Comparative genomic analyses of the human fungal pathogens Coccidioides and their relatives.</title>
        <authorList>
            <person name="Sharpton T.J."/>
            <person name="Stajich J.E."/>
            <person name="Rounsley S.D."/>
            <person name="Gardner M.J."/>
            <person name="Wortman J.R."/>
            <person name="Jordar V.S."/>
            <person name="Maiti R."/>
            <person name="Kodira C.D."/>
            <person name="Neafsey D.E."/>
            <person name="Zeng Q."/>
            <person name="Hung C.-Y."/>
            <person name="McMahan C."/>
            <person name="Muszewska A."/>
            <person name="Grynberg M."/>
            <person name="Mandel M.A."/>
            <person name="Kellner E.M."/>
            <person name="Barker B.M."/>
            <person name="Galgiani J.N."/>
            <person name="Orbach M.J."/>
            <person name="Kirkland T.N."/>
            <person name="Cole G.T."/>
            <person name="Henn M.R."/>
            <person name="Birren B.W."/>
            <person name="Taylor J.W."/>
        </authorList>
    </citation>
    <scope>NUCLEOTIDE SEQUENCE [LARGE SCALE GENOMIC DNA]</scope>
    <source>
        <strain evidence="3">UAMH 1704</strain>
    </source>
</reference>
<evidence type="ECO:0000313" key="3">
    <source>
        <dbReference type="Proteomes" id="UP000002058"/>
    </source>
</evidence>
<dbReference type="GeneID" id="8442142"/>
<gene>
    <name evidence="2" type="ORF">UREG_05284</name>
</gene>
<feature type="signal peptide" evidence="1">
    <location>
        <begin position="1"/>
        <end position="17"/>
    </location>
</feature>